<feature type="transmembrane region" description="Helical" evidence="11">
    <location>
        <begin position="45"/>
        <end position="66"/>
    </location>
</feature>
<dbReference type="RefSeq" id="WP_183190800.1">
    <property type="nucleotide sequence ID" value="NZ_JACICD010000006.1"/>
</dbReference>
<evidence type="ECO:0000256" key="4">
    <source>
        <dbReference type="ARBA" id="ARBA00018392"/>
    </source>
</evidence>
<dbReference type="GO" id="GO:0005576">
    <property type="term" value="C:extracellular region"/>
    <property type="evidence" value="ECO:0007669"/>
    <property type="project" value="UniProtKB-SubCell"/>
</dbReference>
<protein>
    <recommendedName>
        <fullName evidence="4">Phospholipase D</fullName>
    </recommendedName>
    <alternativeName>
        <fullName evidence="10">Choline phosphatase</fullName>
    </alternativeName>
</protein>
<proteinExistence type="predicted"/>
<evidence type="ECO:0000313" key="14">
    <source>
        <dbReference type="Proteomes" id="UP000533469"/>
    </source>
</evidence>
<evidence type="ECO:0000259" key="12">
    <source>
        <dbReference type="PROSITE" id="PS50035"/>
    </source>
</evidence>
<feature type="domain" description="PLD phosphodiesterase" evidence="12">
    <location>
        <begin position="216"/>
        <end position="243"/>
    </location>
</feature>
<dbReference type="Proteomes" id="UP000533469">
    <property type="component" value="Unassembled WGS sequence"/>
</dbReference>
<dbReference type="InterPro" id="IPR027379">
    <property type="entry name" value="CLS_N"/>
</dbReference>
<dbReference type="PANTHER" id="PTHR21248:SF22">
    <property type="entry name" value="PHOSPHOLIPASE D"/>
    <property type="match status" value="1"/>
</dbReference>
<dbReference type="SMART" id="SM00155">
    <property type="entry name" value="PLDc"/>
    <property type="match status" value="2"/>
</dbReference>
<dbReference type="EMBL" id="JACICD010000006">
    <property type="protein sequence ID" value="MBB3772640.1"/>
    <property type="molecule type" value="Genomic_DNA"/>
</dbReference>
<dbReference type="PANTHER" id="PTHR21248">
    <property type="entry name" value="CARDIOLIPIN SYNTHASE"/>
    <property type="match status" value="1"/>
</dbReference>
<dbReference type="InterPro" id="IPR025202">
    <property type="entry name" value="PLD-like_dom"/>
</dbReference>
<evidence type="ECO:0000256" key="11">
    <source>
        <dbReference type="SAM" id="Phobius"/>
    </source>
</evidence>
<keyword evidence="8 11" id="KW-1133">Transmembrane helix</keyword>
<evidence type="ECO:0000256" key="2">
    <source>
        <dbReference type="ARBA" id="ARBA00004613"/>
    </source>
</evidence>
<evidence type="ECO:0000256" key="3">
    <source>
        <dbReference type="ARBA" id="ARBA00004651"/>
    </source>
</evidence>
<gene>
    <name evidence="13" type="ORF">FHS55_003261</name>
</gene>
<comment type="caution">
    <text evidence="13">The sequence shown here is derived from an EMBL/GenBank/DDBJ whole genome shotgun (WGS) entry which is preliminary data.</text>
</comment>
<dbReference type="Pfam" id="PF13091">
    <property type="entry name" value="PLDc_2"/>
    <property type="match status" value="2"/>
</dbReference>
<evidence type="ECO:0000256" key="8">
    <source>
        <dbReference type="ARBA" id="ARBA00022989"/>
    </source>
</evidence>
<evidence type="ECO:0000256" key="1">
    <source>
        <dbReference type="ARBA" id="ARBA00003145"/>
    </source>
</evidence>
<dbReference type="GO" id="GO:0005886">
    <property type="term" value="C:plasma membrane"/>
    <property type="evidence" value="ECO:0007669"/>
    <property type="project" value="UniProtKB-SubCell"/>
</dbReference>
<dbReference type="InterPro" id="IPR001736">
    <property type="entry name" value="PLipase_D/transphosphatidylase"/>
</dbReference>
<accession>A0A839ZCS2</accession>
<sequence length="481" mass="52324">MNSQTYSFLSTYWPHIALVISTAIGLVAAIHAAMTKDDVRAATGWVGVILLSPVIGAFLYLVAGINRIRRTAAKRRRASQDRRRHHERPPIAIALSPSLSAMKRLGDRVSAFPLTTGNAVRLLDSGDEAYPEMLAAIRGARRHVALSSYIFDNDPVGAEFADALIEAHQRGVAVRVLIDAIGARYSRPPIVGRLQDGAVNVDLFMGNLIGLRLPYANLRSHRKMLIVDGALAFTGGMNIRAQFTRRYGGADAARDTHFRVEGPAVEQLLAVFAEDWTFTTAEILEGPAWAEAPEGPPCGDVAVRVVPSGPDLNLASAHSVIMGALAMAQNRVRLCSPYFLPDLQLIGSLSVAGRRGVDVDIVIPSANNLKLVDYAMTAQLDQVLEGDCRVWRAGGMFDHSKLMAVDGVWAYVGSSNLDPRSLRLNFELDLELYDPAIAGAVEARITAMMGSATPETLQTLRARPFLKRLRNRAIWLASPYL</sequence>
<keyword evidence="14" id="KW-1185">Reference proteome</keyword>
<name>A0A839ZCS2_9HYPH</name>
<comment type="function">
    <text evidence="1">Could be a virulence factor.</text>
</comment>
<dbReference type="SUPFAM" id="SSF56024">
    <property type="entry name" value="Phospholipase D/nuclease"/>
    <property type="match status" value="2"/>
</dbReference>
<keyword evidence="9 11" id="KW-0472">Membrane</keyword>
<dbReference type="Gene3D" id="3.30.870.10">
    <property type="entry name" value="Endonuclease Chain A"/>
    <property type="match status" value="2"/>
</dbReference>
<evidence type="ECO:0000256" key="5">
    <source>
        <dbReference type="ARBA" id="ARBA00022475"/>
    </source>
</evidence>
<dbReference type="GO" id="GO:0032049">
    <property type="term" value="P:cardiolipin biosynthetic process"/>
    <property type="evidence" value="ECO:0007669"/>
    <property type="project" value="UniProtKB-ARBA"/>
</dbReference>
<evidence type="ECO:0000256" key="9">
    <source>
        <dbReference type="ARBA" id="ARBA00023136"/>
    </source>
</evidence>
<evidence type="ECO:0000256" key="6">
    <source>
        <dbReference type="ARBA" id="ARBA00022525"/>
    </source>
</evidence>
<feature type="domain" description="PLD phosphodiesterase" evidence="12">
    <location>
        <begin position="394"/>
        <end position="421"/>
    </location>
</feature>
<dbReference type="CDD" id="cd09157">
    <property type="entry name" value="PLDc_CLS_unchar2_1"/>
    <property type="match status" value="1"/>
</dbReference>
<evidence type="ECO:0000256" key="10">
    <source>
        <dbReference type="ARBA" id="ARBA00029594"/>
    </source>
</evidence>
<dbReference type="AlphaFoldDB" id="A0A839ZCS2"/>
<organism evidence="13 14">
    <name type="scientific">Ancylobacter tetraedralis</name>
    <dbReference type="NCBI Taxonomy" id="217068"/>
    <lineage>
        <taxon>Bacteria</taxon>
        <taxon>Pseudomonadati</taxon>
        <taxon>Pseudomonadota</taxon>
        <taxon>Alphaproteobacteria</taxon>
        <taxon>Hyphomicrobiales</taxon>
        <taxon>Xanthobacteraceae</taxon>
        <taxon>Ancylobacter</taxon>
    </lineage>
</organism>
<dbReference type="Pfam" id="PF13396">
    <property type="entry name" value="PLDc_N"/>
    <property type="match status" value="1"/>
</dbReference>
<evidence type="ECO:0000313" key="13">
    <source>
        <dbReference type="EMBL" id="MBB3772640.1"/>
    </source>
</evidence>
<evidence type="ECO:0000256" key="7">
    <source>
        <dbReference type="ARBA" id="ARBA00022692"/>
    </source>
</evidence>
<keyword evidence="5" id="KW-1003">Cell membrane</keyword>
<keyword evidence="7 11" id="KW-0812">Transmembrane</keyword>
<keyword evidence="6" id="KW-0964">Secreted</keyword>
<comment type="subcellular location">
    <subcellularLocation>
        <location evidence="3">Cell membrane</location>
        <topology evidence="3">Multi-pass membrane protein</topology>
    </subcellularLocation>
    <subcellularLocation>
        <location evidence="2">Secreted</location>
    </subcellularLocation>
</comment>
<dbReference type="PROSITE" id="PS50035">
    <property type="entry name" value="PLD"/>
    <property type="match status" value="2"/>
</dbReference>
<feature type="transmembrane region" description="Helical" evidence="11">
    <location>
        <begin position="12"/>
        <end position="33"/>
    </location>
</feature>
<dbReference type="GO" id="GO:0008808">
    <property type="term" value="F:cardiolipin synthase activity"/>
    <property type="evidence" value="ECO:0007669"/>
    <property type="project" value="TreeGrafter"/>
</dbReference>
<reference evidence="13 14" key="1">
    <citation type="submission" date="2020-08" db="EMBL/GenBank/DDBJ databases">
        <title>Genomic Encyclopedia of Type Strains, Phase IV (KMG-IV): sequencing the most valuable type-strain genomes for metagenomic binning, comparative biology and taxonomic classification.</title>
        <authorList>
            <person name="Goeker M."/>
        </authorList>
    </citation>
    <scope>NUCLEOTIDE SEQUENCE [LARGE SCALE GENOMIC DNA]</scope>
    <source>
        <strain evidence="13 14">DSM 5895</strain>
    </source>
</reference>
<keyword evidence="13" id="KW-0808">Transferase</keyword>